<keyword evidence="4" id="KW-0472">Membrane</keyword>
<dbReference type="PANTHER" id="PTHR24198:SF165">
    <property type="entry name" value="ANKYRIN REPEAT-CONTAINING PROTEIN-RELATED"/>
    <property type="match status" value="1"/>
</dbReference>
<dbReference type="PANTHER" id="PTHR24198">
    <property type="entry name" value="ANKYRIN REPEAT AND PROTEIN KINASE DOMAIN-CONTAINING PROTEIN"/>
    <property type="match status" value="1"/>
</dbReference>
<dbReference type="SUPFAM" id="SSF48403">
    <property type="entry name" value="Ankyrin repeat"/>
    <property type="match status" value="1"/>
</dbReference>
<dbReference type="Proteomes" id="UP000023152">
    <property type="component" value="Unassembled WGS sequence"/>
</dbReference>
<comment type="caution">
    <text evidence="5">The sequence shown here is derived from an EMBL/GenBank/DDBJ whole genome shotgun (WGS) entry which is preliminary data.</text>
</comment>
<evidence type="ECO:0000256" key="1">
    <source>
        <dbReference type="ARBA" id="ARBA00022737"/>
    </source>
</evidence>
<reference evidence="5 6" key="1">
    <citation type="journal article" date="2013" name="Curr. Biol.">
        <title>The Genome of the Foraminiferan Reticulomyxa filosa.</title>
        <authorList>
            <person name="Glockner G."/>
            <person name="Hulsmann N."/>
            <person name="Schleicher M."/>
            <person name="Noegel A.A."/>
            <person name="Eichinger L."/>
            <person name="Gallinger C."/>
            <person name="Pawlowski J."/>
            <person name="Sierra R."/>
            <person name="Euteneuer U."/>
            <person name="Pillet L."/>
            <person name="Moustafa A."/>
            <person name="Platzer M."/>
            <person name="Groth M."/>
            <person name="Szafranski K."/>
            <person name="Schliwa M."/>
        </authorList>
    </citation>
    <scope>NUCLEOTIDE SEQUENCE [LARGE SCALE GENOMIC DNA]</scope>
</reference>
<feature type="transmembrane region" description="Helical" evidence="4">
    <location>
        <begin position="189"/>
        <end position="216"/>
    </location>
</feature>
<dbReference type="PROSITE" id="PS50297">
    <property type="entry name" value="ANK_REP_REGION"/>
    <property type="match status" value="1"/>
</dbReference>
<evidence type="ECO:0000313" key="5">
    <source>
        <dbReference type="EMBL" id="ETO21257.1"/>
    </source>
</evidence>
<keyword evidence="4" id="KW-1133">Transmembrane helix</keyword>
<sequence length="324" mass="36896">ALLLCCELGHSECAQMLIEHGANVNHRDAIGRTCLHYCIHAEGEAKPHRKKDFQTILALLLEKKPNLDIVENKFKWTPMFQAIRGGNVDIVDQLSQLGANLDLTDHKGNSLLHVAVEYNQFHVLEFLVRASDRDWNYQHKNNDGDTPFRLSVLKGHTECAKILTVFEQPTTLKKALLLAVKNDRTPVSLLFIITVIITIINNLSLLVNFIIVKYLLRDLKLNPNFQDKAMMTPLRWAAYLGFKQILKELLIHQADDPLDDYGQNVVFYAAKKGHIECLDLLAKADADFNIRNNEGVTALEKACNKETARFIKKVREQKLNEVHL</sequence>
<dbReference type="AlphaFoldDB" id="X6N7G9"/>
<gene>
    <name evidence="5" type="ORF">RFI_15946</name>
</gene>
<proteinExistence type="predicted"/>
<feature type="repeat" description="ANK" evidence="3">
    <location>
        <begin position="261"/>
        <end position="293"/>
    </location>
</feature>
<organism evidence="5 6">
    <name type="scientific">Reticulomyxa filosa</name>
    <dbReference type="NCBI Taxonomy" id="46433"/>
    <lineage>
        <taxon>Eukaryota</taxon>
        <taxon>Sar</taxon>
        <taxon>Rhizaria</taxon>
        <taxon>Retaria</taxon>
        <taxon>Foraminifera</taxon>
        <taxon>Monothalamids</taxon>
        <taxon>Reticulomyxidae</taxon>
        <taxon>Reticulomyxa</taxon>
    </lineage>
</organism>
<dbReference type="SMART" id="SM00248">
    <property type="entry name" value="ANK"/>
    <property type="match status" value="7"/>
</dbReference>
<evidence type="ECO:0000256" key="2">
    <source>
        <dbReference type="ARBA" id="ARBA00023043"/>
    </source>
</evidence>
<protein>
    <submittedName>
        <fullName evidence="5">Ankyrin repeat protein</fullName>
    </submittedName>
</protein>
<keyword evidence="4" id="KW-0812">Transmembrane</keyword>
<name>X6N7G9_RETFI</name>
<evidence type="ECO:0000256" key="3">
    <source>
        <dbReference type="PROSITE-ProRule" id="PRU00023"/>
    </source>
</evidence>
<feature type="non-terminal residue" evidence="5">
    <location>
        <position position="1"/>
    </location>
</feature>
<feature type="repeat" description="ANK" evidence="3">
    <location>
        <begin position="74"/>
        <end position="106"/>
    </location>
</feature>
<dbReference type="OrthoDB" id="1577640at2759"/>
<evidence type="ECO:0000256" key="4">
    <source>
        <dbReference type="SAM" id="Phobius"/>
    </source>
</evidence>
<accession>X6N7G9</accession>
<evidence type="ECO:0000313" key="6">
    <source>
        <dbReference type="Proteomes" id="UP000023152"/>
    </source>
</evidence>
<feature type="repeat" description="ANK" evidence="3">
    <location>
        <begin position="1"/>
        <end position="29"/>
    </location>
</feature>
<dbReference type="Pfam" id="PF12796">
    <property type="entry name" value="Ank_2"/>
    <property type="match status" value="2"/>
</dbReference>
<dbReference type="Pfam" id="PF13637">
    <property type="entry name" value="Ank_4"/>
    <property type="match status" value="1"/>
</dbReference>
<dbReference type="EMBL" id="ASPP01011808">
    <property type="protein sequence ID" value="ETO21257.1"/>
    <property type="molecule type" value="Genomic_DNA"/>
</dbReference>
<dbReference type="Gene3D" id="1.25.40.20">
    <property type="entry name" value="Ankyrin repeat-containing domain"/>
    <property type="match status" value="2"/>
</dbReference>
<keyword evidence="6" id="KW-1185">Reference proteome</keyword>
<dbReference type="InterPro" id="IPR002110">
    <property type="entry name" value="Ankyrin_rpt"/>
</dbReference>
<keyword evidence="1" id="KW-0677">Repeat</keyword>
<dbReference type="PROSITE" id="PS50088">
    <property type="entry name" value="ANK_REPEAT"/>
    <property type="match status" value="3"/>
</dbReference>
<dbReference type="InterPro" id="IPR036770">
    <property type="entry name" value="Ankyrin_rpt-contain_sf"/>
</dbReference>
<keyword evidence="2 3" id="KW-0040">ANK repeat</keyword>
<dbReference type="OMA" id="CELGHSE"/>